<dbReference type="RefSeq" id="XP_007728077.1">
    <property type="nucleotide sequence ID" value="XM_007729887.1"/>
</dbReference>
<proteinExistence type="predicted"/>
<dbReference type="GeneID" id="19163876"/>
<name>W9Y895_9EURO</name>
<organism evidence="1 2">
    <name type="scientific">Capronia coronata CBS 617.96</name>
    <dbReference type="NCBI Taxonomy" id="1182541"/>
    <lineage>
        <taxon>Eukaryota</taxon>
        <taxon>Fungi</taxon>
        <taxon>Dikarya</taxon>
        <taxon>Ascomycota</taxon>
        <taxon>Pezizomycotina</taxon>
        <taxon>Eurotiomycetes</taxon>
        <taxon>Chaetothyriomycetidae</taxon>
        <taxon>Chaetothyriales</taxon>
        <taxon>Herpotrichiellaceae</taxon>
        <taxon>Capronia</taxon>
    </lineage>
</organism>
<evidence type="ECO:0000313" key="1">
    <source>
        <dbReference type="EMBL" id="EXJ78629.1"/>
    </source>
</evidence>
<protein>
    <submittedName>
        <fullName evidence="1">Uncharacterized protein</fullName>
    </submittedName>
</protein>
<dbReference type="OrthoDB" id="5216135at2759"/>
<dbReference type="EMBL" id="AMWN01000011">
    <property type="protein sequence ID" value="EXJ78629.1"/>
    <property type="molecule type" value="Genomic_DNA"/>
</dbReference>
<accession>W9Y895</accession>
<sequence length="377" mass="42498">MSSLQAHLAKIIARNHSLAKDIDKFAQTQQRAERTKERENEKSNAETAAFLDTIYTTICSMRERRGHPRTTNQALLAAWTSFFDPIRSLTGIPDNGNFLAARMTLYLTAAFLREGALQRKFPETASSVPQVAKLHSFLVAIDEQLLSYLRNIWKSNGPREEFLWVFSPYPVNDASQGMVTTDAHRSQVLATDPAVLAACGGISGRRIWMPEPGSTPLSDKDPSATLWSYKENSEGQREMLWQQYGDDGPIREDFFYSIVNVDTGNEELRTRQVLRRSKQFVLDARQVAQPYLARDRYQLASHILDASPLAMETEVQILSYFDEPAFDPYLSHLDLAEVYSPFPAIDKTCVECTEGQPGHLEPCIASLSHFSSNIEDP</sequence>
<dbReference type="AlphaFoldDB" id="W9Y895"/>
<gene>
    <name evidence="1" type="ORF">A1O1_09030</name>
</gene>
<dbReference type="HOGENOM" id="CLU_733614_0_0_1"/>
<comment type="caution">
    <text evidence="1">The sequence shown here is derived from an EMBL/GenBank/DDBJ whole genome shotgun (WGS) entry which is preliminary data.</text>
</comment>
<dbReference type="Proteomes" id="UP000019484">
    <property type="component" value="Unassembled WGS sequence"/>
</dbReference>
<keyword evidence="2" id="KW-1185">Reference proteome</keyword>
<reference evidence="1 2" key="1">
    <citation type="submission" date="2013-03" db="EMBL/GenBank/DDBJ databases">
        <title>The Genome Sequence of Capronia coronata CBS 617.96.</title>
        <authorList>
            <consortium name="The Broad Institute Genomics Platform"/>
            <person name="Cuomo C."/>
            <person name="de Hoog S."/>
            <person name="Gorbushina A."/>
            <person name="Walker B."/>
            <person name="Young S.K."/>
            <person name="Zeng Q."/>
            <person name="Gargeya S."/>
            <person name="Fitzgerald M."/>
            <person name="Haas B."/>
            <person name="Abouelleil A."/>
            <person name="Allen A.W."/>
            <person name="Alvarado L."/>
            <person name="Arachchi H.M."/>
            <person name="Berlin A.M."/>
            <person name="Chapman S.B."/>
            <person name="Gainer-Dewar J."/>
            <person name="Goldberg J."/>
            <person name="Griggs A."/>
            <person name="Gujja S."/>
            <person name="Hansen M."/>
            <person name="Howarth C."/>
            <person name="Imamovic A."/>
            <person name="Ireland A."/>
            <person name="Larimer J."/>
            <person name="McCowan C."/>
            <person name="Murphy C."/>
            <person name="Pearson M."/>
            <person name="Poon T.W."/>
            <person name="Priest M."/>
            <person name="Roberts A."/>
            <person name="Saif S."/>
            <person name="Shea T."/>
            <person name="Sisk P."/>
            <person name="Sykes S."/>
            <person name="Wortman J."/>
            <person name="Nusbaum C."/>
            <person name="Birren B."/>
        </authorList>
    </citation>
    <scope>NUCLEOTIDE SEQUENCE [LARGE SCALE GENOMIC DNA]</scope>
    <source>
        <strain evidence="1 2">CBS 617.96</strain>
    </source>
</reference>
<evidence type="ECO:0000313" key="2">
    <source>
        <dbReference type="Proteomes" id="UP000019484"/>
    </source>
</evidence>